<evidence type="ECO:0000259" key="4">
    <source>
        <dbReference type="PROSITE" id="PS50015"/>
    </source>
</evidence>
<dbReference type="Pfam" id="PF05184">
    <property type="entry name" value="SapB_1"/>
    <property type="match status" value="1"/>
</dbReference>
<dbReference type="PROSITE" id="PS50015">
    <property type="entry name" value="SAP_B"/>
    <property type="match status" value="1"/>
</dbReference>
<protein>
    <recommendedName>
        <fullName evidence="4">Saposin B-type domain-containing protein</fullName>
    </recommendedName>
</protein>
<dbReference type="STRING" id="6832.A0A553NV83"/>
<dbReference type="InterPro" id="IPR007856">
    <property type="entry name" value="SapB_1"/>
</dbReference>
<reference evidence="5 6" key="1">
    <citation type="journal article" date="2018" name="Nat. Ecol. Evol.">
        <title>Genomic signatures of mitonuclear coevolution across populations of Tigriopus californicus.</title>
        <authorList>
            <person name="Barreto F.S."/>
            <person name="Watson E.T."/>
            <person name="Lima T.G."/>
            <person name="Willett C.S."/>
            <person name="Edmands S."/>
            <person name="Li W."/>
            <person name="Burton R.S."/>
        </authorList>
    </citation>
    <scope>NUCLEOTIDE SEQUENCE [LARGE SCALE GENOMIC DNA]</scope>
    <source>
        <strain evidence="5 6">San Diego</strain>
    </source>
</reference>
<dbReference type="SMART" id="SM00741">
    <property type="entry name" value="SapB"/>
    <property type="match status" value="1"/>
</dbReference>
<proteinExistence type="predicted"/>
<accession>A0A553NV83</accession>
<organism evidence="5 6">
    <name type="scientific">Tigriopus californicus</name>
    <name type="common">Marine copepod</name>
    <dbReference type="NCBI Taxonomy" id="6832"/>
    <lineage>
        <taxon>Eukaryota</taxon>
        <taxon>Metazoa</taxon>
        <taxon>Ecdysozoa</taxon>
        <taxon>Arthropoda</taxon>
        <taxon>Crustacea</taxon>
        <taxon>Multicrustacea</taxon>
        <taxon>Hexanauplia</taxon>
        <taxon>Copepoda</taxon>
        <taxon>Harpacticoida</taxon>
        <taxon>Harpacticidae</taxon>
        <taxon>Tigriopus</taxon>
    </lineage>
</organism>
<feature type="domain" description="Saposin B-type" evidence="4">
    <location>
        <begin position="30"/>
        <end position="108"/>
    </location>
</feature>
<evidence type="ECO:0000256" key="2">
    <source>
        <dbReference type="ARBA" id="ARBA00023180"/>
    </source>
</evidence>
<keyword evidence="2" id="KW-0325">Glycoprotein</keyword>
<comment type="caution">
    <text evidence="5">The sequence shown here is derived from an EMBL/GenBank/DDBJ whole genome shotgun (WGS) entry which is preliminary data.</text>
</comment>
<keyword evidence="1" id="KW-1015">Disulfide bond</keyword>
<dbReference type="InterPro" id="IPR008139">
    <property type="entry name" value="SaposinB_dom"/>
</dbReference>
<dbReference type="GO" id="GO:0006629">
    <property type="term" value="P:lipid metabolic process"/>
    <property type="evidence" value="ECO:0007669"/>
    <property type="project" value="InterPro"/>
</dbReference>
<evidence type="ECO:0000256" key="3">
    <source>
        <dbReference type="SAM" id="SignalP"/>
    </source>
</evidence>
<dbReference type="OrthoDB" id="69496at2759"/>
<dbReference type="PANTHER" id="PTHR11480">
    <property type="entry name" value="SAPOSIN-RELATED"/>
    <property type="match status" value="1"/>
</dbReference>
<dbReference type="InterPro" id="IPR008138">
    <property type="entry name" value="SapB_2"/>
</dbReference>
<evidence type="ECO:0000313" key="5">
    <source>
        <dbReference type="EMBL" id="TRY69339.1"/>
    </source>
</evidence>
<gene>
    <name evidence="5" type="ORF">TCAL_10739</name>
</gene>
<dbReference type="Gene3D" id="1.10.225.10">
    <property type="entry name" value="Saposin-like"/>
    <property type="match status" value="1"/>
</dbReference>
<feature type="chain" id="PRO_5021985902" description="Saposin B-type domain-containing protein" evidence="3">
    <location>
        <begin position="19"/>
        <end position="108"/>
    </location>
</feature>
<evidence type="ECO:0000313" key="6">
    <source>
        <dbReference type="Proteomes" id="UP000318571"/>
    </source>
</evidence>
<dbReference type="AlphaFoldDB" id="A0A553NV83"/>
<dbReference type="Proteomes" id="UP000318571">
    <property type="component" value="Chromosome 1"/>
</dbReference>
<dbReference type="InterPro" id="IPR011001">
    <property type="entry name" value="Saposin-like"/>
</dbReference>
<dbReference type="PROSITE" id="PS51257">
    <property type="entry name" value="PROKAR_LIPOPROTEIN"/>
    <property type="match status" value="1"/>
</dbReference>
<feature type="signal peptide" evidence="3">
    <location>
        <begin position="1"/>
        <end position="18"/>
    </location>
</feature>
<name>A0A553NV83_TIGCA</name>
<dbReference type="SUPFAM" id="SSF47862">
    <property type="entry name" value="Saposin"/>
    <property type="match status" value="1"/>
</dbReference>
<sequence>MKVAVVLAFAFVFGSACASNEARFSVETRNGTYCELCKDVVEYFDGVITKPENEEFITEVLKQVCTQFPDQETECEILIEAYYDDFIELIVNLYFLPEEACTDLGLCF</sequence>
<dbReference type="EMBL" id="VCGU01000010">
    <property type="protein sequence ID" value="TRY69339.1"/>
    <property type="molecule type" value="Genomic_DNA"/>
</dbReference>
<keyword evidence="3" id="KW-0732">Signal</keyword>
<evidence type="ECO:0000256" key="1">
    <source>
        <dbReference type="ARBA" id="ARBA00023157"/>
    </source>
</evidence>
<dbReference type="Pfam" id="PF03489">
    <property type="entry name" value="SapB_2"/>
    <property type="match status" value="1"/>
</dbReference>
<dbReference type="InterPro" id="IPR051428">
    <property type="entry name" value="Sphingo_Act-Surfact_Prot"/>
</dbReference>
<keyword evidence="6" id="KW-1185">Reference proteome</keyword>
<dbReference type="PANTHER" id="PTHR11480:SF3">
    <property type="entry name" value="BCDNA.GH08312"/>
    <property type="match status" value="1"/>
</dbReference>